<organism evidence="1 2">
    <name type="scientific">Tanacetum coccineum</name>
    <dbReference type="NCBI Taxonomy" id="301880"/>
    <lineage>
        <taxon>Eukaryota</taxon>
        <taxon>Viridiplantae</taxon>
        <taxon>Streptophyta</taxon>
        <taxon>Embryophyta</taxon>
        <taxon>Tracheophyta</taxon>
        <taxon>Spermatophyta</taxon>
        <taxon>Magnoliopsida</taxon>
        <taxon>eudicotyledons</taxon>
        <taxon>Gunneridae</taxon>
        <taxon>Pentapetalae</taxon>
        <taxon>asterids</taxon>
        <taxon>campanulids</taxon>
        <taxon>Asterales</taxon>
        <taxon>Asteraceae</taxon>
        <taxon>Asteroideae</taxon>
        <taxon>Anthemideae</taxon>
        <taxon>Anthemidinae</taxon>
        <taxon>Tanacetum</taxon>
    </lineage>
</organism>
<accession>A0ABQ4Z1X1</accession>
<gene>
    <name evidence="1" type="ORF">Tco_0750680</name>
</gene>
<dbReference type="EMBL" id="BQNB010010953">
    <property type="protein sequence ID" value="GJS84139.1"/>
    <property type="molecule type" value="Genomic_DNA"/>
</dbReference>
<proteinExistence type="predicted"/>
<comment type="caution">
    <text evidence="1">The sequence shown here is derived from an EMBL/GenBank/DDBJ whole genome shotgun (WGS) entry which is preliminary data.</text>
</comment>
<reference evidence="1" key="1">
    <citation type="journal article" date="2022" name="Int. J. Mol. Sci.">
        <title>Draft Genome of Tanacetum Coccineum: Genomic Comparison of Closely Related Tanacetum-Family Plants.</title>
        <authorList>
            <person name="Yamashiro T."/>
            <person name="Shiraishi A."/>
            <person name="Nakayama K."/>
            <person name="Satake H."/>
        </authorList>
    </citation>
    <scope>NUCLEOTIDE SEQUENCE</scope>
</reference>
<evidence type="ECO:0000313" key="2">
    <source>
        <dbReference type="Proteomes" id="UP001151760"/>
    </source>
</evidence>
<name>A0ABQ4Z1X1_9ASTR</name>
<sequence>MDHDTMNALWIYWARGDDEVELTDKKSYDSNDEDEFAKILGSRLIWKDDGYCNGGNLPEAYIDGNTLRYQDLEWYEALKDCKLKEEAFKNKAIMGGMIDEDDESSNEGWRRWDDFDNTNHDNEESENEMEHKDEERCEVFYNHERPICYIRRFEMVKYSFRDDKDYVAIKENEYDDLTNTRKEATHAYHEIFCMMDEGWMIVSIVGSAGDPWDQRVRSQLIGKDLVSGLLVYEFPLSRKTGNVYNSATNSFYFTEEEWKELNVKTKNKANNLRNSPLLYPDLCTYLCEKCAASGPNRQGFGKRNRTPLSSSHNPVNQLLQIEDVPFDEGGSSVPPPTVACFAIHKFIQRERLTDEFFPLYDHGEVHGSSNL</sequence>
<keyword evidence="2" id="KW-1185">Reference proteome</keyword>
<reference evidence="1" key="2">
    <citation type="submission" date="2022-01" db="EMBL/GenBank/DDBJ databases">
        <authorList>
            <person name="Yamashiro T."/>
            <person name="Shiraishi A."/>
            <person name="Satake H."/>
            <person name="Nakayama K."/>
        </authorList>
    </citation>
    <scope>NUCLEOTIDE SEQUENCE</scope>
</reference>
<evidence type="ECO:0000313" key="1">
    <source>
        <dbReference type="EMBL" id="GJS84139.1"/>
    </source>
</evidence>
<protein>
    <submittedName>
        <fullName evidence="1">Uncharacterized protein</fullName>
    </submittedName>
</protein>
<dbReference type="Proteomes" id="UP001151760">
    <property type="component" value="Unassembled WGS sequence"/>
</dbReference>